<organism evidence="1 2">
    <name type="scientific">Oryza rufipogon</name>
    <name type="common">Brownbeard rice</name>
    <name type="synonym">Asian wild rice</name>
    <dbReference type="NCBI Taxonomy" id="4529"/>
    <lineage>
        <taxon>Eukaryota</taxon>
        <taxon>Viridiplantae</taxon>
        <taxon>Streptophyta</taxon>
        <taxon>Embryophyta</taxon>
        <taxon>Tracheophyta</taxon>
        <taxon>Spermatophyta</taxon>
        <taxon>Magnoliopsida</taxon>
        <taxon>Liliopsida</taxon>
        <taxon>Poales</taxon>
        <taxon>Poaceae</taxon>
        <taxon>BOP clade</taxon>
        <taxon>Oryzoideae</taxon>
        <taxon>Oryzeae</taxon>
        <taxon>Oryzinae</taxon>
        <taxon>Oryza</taxon>
    </lineage>
</organism>
<dbReference type="Gramene" id="ORUFI01G46360.2">
    <property type="protein sequence ID" value="ORUFI01G46360.2"/>
    <property type="gene ID" value="ORUFI01G46360"/>
</dbReference>
<dbReference type="Proteomes" id="UP000008022">
    <property type="component" value="Unassembled WGS sequence"/>
</dbReference>
<dbReference type="HOGENOM" id="CLU_1899617_0_0_1"/>
<evidence type="ECO:0000313" key="2">
    <source>
        <dbReference type="Proteomes" id="UP000008022"/>
    </source>
</evidence>
<evidence type="ECO:0000313" key="1">
    <source>
        <dbReference type="EnsemblPlants" id="ORUFI01G46360.2"/>
    </source>
</evidence>
<dbReference type="EnsemblPlants" id="ORUFI01G46360.2">
    <property type="protein sequence ID" value="ORUFI01G46360.2"/>
    <property type="gene ID" value="ORUFI01G46360"/>
</dbReference>
<reference evidence="2" key="1">
    <citation type="submission" date="2013-06" db="EMBL/GenBank/DDBJ databases">
        <authorList>
            <person name="Zhao Q."/>
        </authorList>
    </citation>
    <scope>NUCLEOTIDE SEQUENCE</scope>
    <source>
        <strain evidence="2">cv. W1943</strain>
    </source>
</reference>
<accession>A0A0E0N785</accession>
<keyword evidence="2" id="KW-1185">Reference proteome</keyword>
<reference evidence="1" key="2">
    <citation type="submission" date="2015-06" db="UniProtKB">
        <authorList>
            <consortium name="EnsemblPlants"/>
        </authorList>
    </citation>
    <scope>IDENTIFICATION</scope>
</reference>
<sequence>MSSVVVASTPTVLPLQSRPATHSRSSGKTLLLGPSPLPHPASATQGHMVRGVCSGQDFHFCIDEQTQGCIARFQAGTIYILTRNDHLSFLAILILIWICAPLTEKLLDNMNFTVWITLKSAKSSTKIAHSTGLL</sequence>
<protein>
    <submittedName>
        <fullName evidence="1">Uncharacterized protein</fullName>
    </submittedName>
</protein>
<dbReference type="AlphaFoldDB" id="A0A0E0N785"/>
<name>A0A0E0N785_ORYRU</name>
<proteinExistence type="predicted"/>